<dbReference type="PANTHER" id="PTHR10039">
    <property type="entry name" value="AMELOGENIN"/>
    <property type="match status" value="1"/>
</dbReference>
<gene>
    <name evidence="3" type="ORF">WG66_10029</name>
</gene>
<evidence type="ECO:0000313" key="3">
    <source>
        <dbReference type="EMBL" id="KTB37413.1"/>
    </source>
</evidence>
<accession>A0A0W0FM88</accession>
<dbReference type="Pfam" id="PF24883">
    <property type="entry name" value="NPHP3_N"/>
    <property type="match status" value="1"/>
</dbReference>
<evidence type="ECO:0000313" key="4">
    <source>
        <dbReference type="Proteomes" id="UP000054988"/>
    </source>
</evidence>
<keyword evidence="1" id="KW-0677">Repeat</keyword>
<dbReference type="Proteomes" id="UP000054988">
    <property type="component" value="Unassembled WGS sequence"/>
</dbReference>
<proteinExistence type="predicted"/>
<feature type="domain" description="Nephrocystin 3-like N-terminal" evidence="2">
    <location>
        <begin position="137"/>
        <end position="274"/>
    </location>
</feature>
<organism evidence="3 4">
    <name type="scientific">Moniliophthora roreri</name>
    <name type="common">Frosty pod rot fungus</name>
    <name type="synonym">Monilia roreri</name>
    <dbReference type="NCBI Taxonomy" id="221103"/>
    <lineage>
        <taxon>Eukaryota</taxon>
        <taxon>Fungi</taxon>
        <taxon>Dikarya</taxon>
        <taxon>Basidiomycota</taxon>
        <taxon>Agaricomycotina</taxon>
        <taxon>Agaricomycetes</taxon>
        <taxon>Agaricomycetidae</taxon>
        <taxon>Agaricales</taxon>
        <taxon>Marasmiineae</taxon>
        <taxon>Marasmiaceae</taxon>
        <taxon>Moniliophthora</taxon>
    </lineage>
</organism>
<evidence type="ECO:0000256" key="1">
    <source>
        <dbReference type="ARBA" id="ARBA00022737"/>
    </source>
</evidence>
<comment type="caution">
    <text evidence="3">The sequence shown here is derived from an EMBL/GenBank/DDBJ whole genome shotgun (WGS) entry which is preliminary data.</text>
</comment>
<evidence type="ECO:0000259" key="2">
    <source>
        <dbReference type="Pfam" id="PF24883"/>
    </source>
</evidence>
<dbReference type="InterPro" id="IPR027417">
    <property type="entry name" value="P-loop_NTPase"/>
</dbReference>
<dbReference type="AlphaFoldDB" id="A0A0W0FM88"/>
<dbReference type="Gene3D" id="3.40.50.300">
    <property type="entry name" value="P-loop containing nucleotide triphosphate hydrolases"/>
    <property type="match status" value="1"/>
</dbReference>
<dbReference type="InterPro" id="IPR056884">
    <property type="entry name" value="NPHP3-like_N"/>
</dbReference>
<reference evidence="3 4" key="1">
    <citation type="submission" date="2015-12" db="EMBL/GenBank/DDBJ databases">
        <title>Draft genome sequence of Moniliophthora roreri, the causal agent of frosty pod rot of cacao.</title>
        <authorList>
            <person name="Aime M.C."/>
            <person name="Diaz-Valderrama J.R."/>
            <person name="Kijpornyongpan T."/>
            <person name="Phillips-Mora W."/>
        </authorList>
    </citation>
    <scope>NUCLEOTIDE SEQUENCE [LARGE SCALE GENOMIC DNA]</scope>
    <source>
        <strain evidence="3 4">MCA 2952</strain>
    </source>
</reference>
<name>A0A0W0FM88_MONRR</name>
<dbReference type="EMBL" id="LATX01001849">
    <property type="protein sequence ID" value="KTB37413.1"/>
    <property type="molecule type" value="Genomic_DNA"/>
</dbReference>
<sequence length="532" mass="61086">MVPEDWITVHVAKSKGALFARVSNVLYAYDDGPEVLLEDIRDGTRNTVMQNWINEDDLVHLKSLLKERAKIFGIPLRPRTIETRGTKRKRKSIIDVDNHNHSEVLQEPFKLFALNAAPNACYDSEQRFPPPNCHPGTRTQILEELSQWIEDDQKTTRVFWVHGSVGVGKSAIAQNLAENRDKLEPFVASIAYQFITPGSRLGSVLGPTIIETISSDLNLFHASFESQFQRLIIRPCSKVKVTNLDDLPNTIIIDGLDEYLDHSSQERLLRIIEVTAALHIPEFPVPWIFLIFSRPEPHTRDAFGDFGTILKCLDVNSSDEAHRDIHKYFVDQFTVLRRKHHRTLRYEGTSWPSADAICQPAKRADKQFIFASTVTKYIDTRGERPQDRLDTVLRIYVDRGADSPYSDSDLLYRQILSTCHKWESVQPILRLLVTPHGRPWTMLGYNFNYSDESIHWRSSETIALFLNLKMGVVEAILSSLHSVLQMPRDDDFDSDIYITHASFTEFLSDPNRSGEYYTPEMPESEYFDFIAT</sequence>
<dbReference type="SUPFAM" id="SSF52540">
    <property type="entry name" value="P-loop containing nucleoside triphosphate hydrolases"/>
    <property type="match status" value="1"/>
</dbReference>
<dbReference type="eggNOG" id="ENOG502QWK4">
    <property type="taxonomic scope" value="Eukaryota"/>
</dbReference>
<dbReference type="PANTHER" id="PTHR10039:SF5">
    <property type="entry name" value="NACHT DOMAIN-CONTAINING PROTEIN"/>
    <property type="match status" value="1"/>
</dbReference>
<protein>
    <recommendedName>
        <fullName evidence="2">Nephrocystin 3-like N-terminal domain-containing protein</fullName>
    </recommendedName>
</protein>